<dbReference type="EMBL" id="VLJN01000056">
    <property type="protein sequence ID" value="TWG79610.1"/>
    <property type="molecule type" value="Genomic_DNA"/>
</dbReference>
<keyword evidence="1" id="KW-0472">Membrane</keyword>
<keyword evidence="3" id="KW-1185">Reference proteome</keyword>
<gene>
    <name evidence="2" type="ORF">L602_000600000100</name>
</gene>
<dbReference type="Proteomes" id="UP000318141">
    <property type="component" value="Unassembled WGS sequence"/>
</dbReference>
<evidence type="ECO:0000313" key="3">
    <source>
        <dbReference type="Proteomes" id="UP000318141"/>
    </source>
</evidence>
<dbReference type="OrthoDB" id="6197657at2"/>
<name>A0A562B3X9_9BURK</name>
<organism evidence="2 3">
    <name type="scientific">Cupriavidus gilardii J11</name>
    <dbReference type="NCBI Taxonomy" id="936133"/>
    <lineage>
        <taxon>Bacteria</taxon>
        <taxon>Pseudomonadati</taxon>
        <taxon>Pseudomonadota</taxon>
        <taxon>Betaproteobacteria</taxon>
        <taxon>Burkholderiales</taxon>
        <taxon>Burkholderiaceae</taxon>
        <taxon>Cupriavidus</taxon>
    </lineage>
</organism>
<dbReference type="AlphaFoldDB" id="A0A562B3X9"/>
<protein>
    <recommendedName>
        <fullName evidence="4">Transmembrane protein</fullName>
    </recommendedName>
</protein>
<proteinExistence type="predicted"/>
<keyword evidence="1" id="KW-1133">Transmembrane helix</keyword>
<feature type="transmembrane region" description="Helical" evidence="1">
    <location>
        <begin position="46"/>
        <end position="70"/>
    </location>
</feature>
<evidence type="ECO:0000313" key="2">
    <source>
        <dbReference type="EMBL" id="TWG79610.1"/>
    </source>
</evidence>
<keyword evidence="1" id="KW-0812">Transmembrane</keyword>
<accession>A0A562B3X9</accession>
<comment type="caution">
    <text evidence="2">The sequence shown here is derived from an EMBL/GenBank/DDBJ whole genome shotgun (WGS) entry which is preliminary data.</text>
</comment>
<sequence>MRTRWLMWVLWPAFLSAGVGFALVFSLIDPRELRVFGSAVDLSRGAVYTIGFLLAWAVCALSSALTLYTFPAPMSDADELE</sequence>
<reference evidence="2 3" key="1">
    <citation type="submission" date="2019-07" db="EMBL/GenBank/DDBJ databases">
        <title>Genome sequencing of lignin-degrading bacterial isolates.</title>
        <authorList>
            <person name="Gladden J."/>
        </authorList>
    </citation>
    <scope>NUCLEOTIDE SEQUENCE [LARGE SCALE GENOMIC DNA]</scope>
    <source>
        <strain evidence="2 3">J11</strain>
    </source>
</reference>
<evidence type="ECO:0008006" key="4">
    <source>
        <dbReference type="Google" id="ProtNLM"/>
    </source>
</evidence>
<evidence type="ECO:0000256" key="1">
    <source>
        <dbReference type="SAM" id="Phobius"/>
    </source>
</evidence>